<dbReference type="Proteomes" id="UP000092460">
    <property type="component" value="Unassembled WGS sequence"/>
</dbReference>
<dbReference type="EMBL" id="JXJN01012656">
    <property type="status" value="NOT_ANNOTATED_CDS"/>
    <property type="molecule type" value="Genomic_DNA"/>
</dbReference>
<dbReference type="AlphaFoldDB" id="A0A1B0BDT7"/>
<name>A0A1B0BDT7_9MUSC</name>
<sequence length="72" mass="8285">MRLTSHDTRANLTPTSLTRRYRPQCHLQESLYHLNITTQFNIQGMKSLKLFVAVSIAISSEAEIYFTVVVDK</sequence>
<keyword evidence="2" id="KW-1185">Reference proteome</keyword>
<accession>A0A1B0BDT7</accession>
<organism evidence="1 2">
    <name type="scientific">Glossina palpalis gambiensis</name>
    <dbReference type="NCBI Taxonomy" id="67801"/>
    <lineage>
        <taxon>Eukaryota</taxon>
        <taxon>Metazoa</taxon>
        <taxon>Ecdysozoa</taxon>
        <taxon>Arthropoda</taxon>
        <taxon>Hexapoda</taxon>
        <taxon>Insecta</taxon>
        <taxon>Pterygota</taxon>
        <taxon>Neoptera</taxon>
        <taxon>Endopterygota</taxon>
        <taxon>Diptera</taxon>
        <taxon>Brachycera</taxon>
        <taxon>Muscomorpha</taxon>
        <taxon>Hippoboscoidea</taxon>
        <taxon>Glossinidae</taxon>
        <taxon>Glossina</taxon>
    </lineage>
</organism>
<proteinExistence type="predicted"/>
<protein>
    <submittedName>
        <fullName evidence="1">Uncharacterized protein</fullName>
    </submittedName>
</protein>
<dbReference type="VEuPathDB" id="VectorBase:GPPI026846"/>
<evidence type="ECO:0000313" key="2">
    <source>
        <dbReference type="Proteomes" id="UP000092460"/>
    </source>
</evidence>
<reference evidence="1" key="2">
    <citation type="submission" date="2020-05" db="UniProtKB">
        <authorList>
            <consortium name="EnsemblMetazoa"/>
        </authorList>
    </citation>
    <scope>IDENTIFICATION</scope>
    <source>
        <strain evidence="1">IAEA</strain>
    </source>
</reference>
<evidence type="ECO:0000313" key="1">
    <source>
        <dbReference type="EnsemblMetazoa" id="GPPI026846-PA"/>
    </source>
</evidence>
<dbReference type="EMBL" id="JXJN01012655">
    <property type="status" value="NOT_ANNOTATED_CDS"/>
    <property type="molecule type" value="Genomic_DNA"/>
</dbReference>
<reference evidence="2" key="1">
    <citation type="submission" date="2015-01" db="EMBL/GenBank/DDBJ databases">
        <authorList>
            <person name="Aksoy S."/>
            <person name="Warren W."/>
            <person name="Wilson R.K."/>
        </authorList>
    </citation>
    <scope>NUCLEOTIDE SEQUENCE [LARGE SCALE GENOMIC DNA]</scope>
    <source>
        <strain evidence="2">IAEA</strain>
    </source>
</reference>
<dbReference type="EMBL" id="JXJN01012654">
    <property type="status" value="NOT_ANNOTATED_CDS"/>
    <property type="molecule type" value="Genomic_DNA"/>
</dbReference>
<dbReference type="EnsemblMetazoa" id="GPPI026846-RA">
    <property type="protein sequence ID" value="GPPI026846-PA"/>
    <property type="gene ID" value="GPPI026846"/>
</dbReference>